<dbReference type="Pfam" id="PF00071">
    <property type="entry name" value="Ras"/>
    <property type="match status" value="1"/>
</dbReference>
<dbReference type="OrthoDB" id="18798at2759"/>
<dbReference type="PRINTS" id="PR00449">
    <property type="entry name" value="RASTRNSFRMNG"/>
</dbReference>
<reference evidence="5" key="1">
    <citation type="submission" date="2015-07" db="EMBL/GenBank/DDBJ databases">
        <title>MeaNS - Measles Nucleotide Surveillance Program.</title>
        <authorList>
            <person name="Tran T."/>
            <person name="Druce J."/>
        </authorList>
    </citation>
    <scope>NUCLEOTIDE SEQUENCE</scope>
    <source>
        <strain evidence="5">UCB-OBI-ISO-001</strain>
        <tissue evidence="5">Gonad</tissue>
    </source>
</reference>
<dbReference type="InterPro" id="IPR005225">
    <property type="entry name" value="Small_GTP-bd"/>
</dbReference>
<dbReference type="InterPro" id="IPR051065">
    <property type="entry name" value="Ras-related_GTPase"/>
</dbReference>
<dbReference type="OMA" id="ECWFSEV"/>
<dbReference type="SMART" id="SM00174">
    <property type="entry name" value="RHO"/>
    <property type="match status" value="1"/>
</dbReference>
<evidence type="ECO:0000256" key="3">
    <source>
        <dbReference type="ARBA" id="ARBA00022801"/>
    </source>
</evidence>
<evidence type="ECO:0000256" key="4">
    <source>
        <dbReference type="ARBA" id="ARBA00048098"/>
    </source>
</evidence>
<dbReference type="GO" id="GO:0005525">
    <property type="term" value="F:GTP binding"/>
    <property type="evidence" value="ECO:0007669"/>
    <property type="project" value="InterPro"/>
</dbReference>
<dbReference type="PANTHER" id="PTHR45704">
    <property type="entry name" value="RAS-LIKE FAMILY MEMBER 11"/>
    <property type="match status" value="1"/>
</dbReference>
<dbReference type="Gene3D" id="3.40.50.300">
    <property type="entry name" value="P-loop containing nucleotide triphosphate hydrolases"/>
    <property type="match status" value="1"/>
</dbReference>
<dbReference type="SUPFAM" id="SSF52540">
    <property type="entry name" value="P-loop containing nucleoside triphosphate hydrolases"/>
    <property type="match status" value="1"/>
</dbReference>
<gene>
    <name evidence="5" type="ORF">OCBIM_22018306mg</name>
</gene>
<protein>
    <recommendedName>
        <fullName evidence="2">small monomeric GTPase</fullName>
        <ecNumber evidence="2">3.6.5.2</ecNumber>
    </recommendedName>
</protein>
<dbReference type="NCBIfam" id="TIGR00231">
    <property type="entry name" value="small_GTP"/>
    <property type="match status" value="1"/>
</dbReference>
<dbReference type="KEGG" id="obi:106871668"/>
<sequence>MNSSGTTIQEAGPVAGATLRPYLKRKKSSLGETKVAVVGAEGVGKSALSVRFLTRRFIGEYDQSSDTKYKHNAVVDGESVAFEIMDTRSLNQDNGARDDVIRWGDGFMLVYSVTSRTSFDIILDIRRKIEDVKKAAHVPVIVVGNKADMAHVRQVTHDEGRLLAIDFGCPFMEVSASEDVNKVLESFHILCREIIDFKRKSRTFLDRVFGLKKS</sequence>
<dbReference type="InterPro" id="IPR001806">
    <property type="entry name" value="Small_GTPase"/>
</dbReference>
<dbReference type="STRING" id="37653.A0A0L8HBM7"/>
<dbReference type="EC" id="3.6.5.2" evidence="2"/>
<dbReference type="PROSITE" id="PS51421">
    <property type="entry name" value="RAS"/>
    <property type="match status" value="1"/>
</dbReference>
<evidence type="ECO:0000256" key="2">
    <source>
        <dbReference type="ARBA" id="ARBA00011984"/>
    </source>
</evidence>
<proteinExistence type="inferred from homology"/>
<keyword evidence="3" id="KW-0378">Hydrolase</keyword>
<dbReference type="InterPro" id="IPR027417">
    <property type="entry name" value="P-loop_NTPase"/>
</dbReference>
<accession>A0A0L8HBM7</accession>
<comment type="catalytic activity">
    <reaction evidence="4">
        <text>GTP + H2O = GDP + phosphate + H(+)</text>
        <dbReference type="Rhea" id="RHEA:19669"/>
        <dbReference type="ChEBI" id="CHEBI:15377"/>
        <dbReference type="ChEBI" id="CHEBI:15378"/>
        <dbReference type="ChEBI" id="CHEBI:37565"/>
        <dbReference type="ChEBI" id="CHEBI:43474"/>
        <dbReference type="ChEBI" id="CHEBI:58189"/>
        <dbReference type="EC" id="3.6.5.2"/>
    </reaction>
</comment>
<organism evidence="5">
    <name type="scientific">Octopus bimaculoides</name>
    <name type="common">California two-spotted octopus</name>
    <dbReference type="NCBI Taxonomy" id="37653"/>
    <lineage>
        <taxon>Eukaryota</taxon>
        <taxon>Metazoa</taxon>
        <taxon>Spiralia</taxon>
        <taxon>Lophotrochozoa</taxon>
        <taxon>Mollusca</taxon>
        <taxon>Cephalopoda</taxon>
        <taxon>Coleoidea</taxon>
        <taxon>Octopodiformes</taxon>
        <taxon>Octopoda</taxon>
        <taxon>Incirrata</taxon>
        <taxon>Octopodidae</taxon>
        <taxon>Octopus</taxon>
    </lineage>
</organism>
<evidence type="ECO:0000256" key="1">
    <source>
        <dbReference type="ARBA" id="ARBA00008344"/>
    </source>
</evidence>
<dbReference type="EMBL" id="KQ418599">
    <property type="protein sequence ID" value="KOF86587.1"/>
    <property type="molecule type" value="Genomic_DNA"/>
</dbReference>
<dbReference type="SMART" id="SM00175">
    <property type="entry name" value="RAB"/>
    <property type="match status" value="1"/>
</dbReference>
<dbReference type="PROSITE" id="PS51419">
    <property type="entry name" value="RAB"/>
    <property type="match status" value="1"/>
</dbReference>
<evidence type="ECO:0000313" key="5">
    <source>
        <dbReference type="EMBL" id="KOF86587.1"/>
    </source>
</evidence>
<dbReference type="SMART" id="SM00173">
    <property type="entry name" value="RAS"/>
    <property type="match status" value="1"/>
</dbReference>
<dbReference type="GO" id="GO:0003925">
    <property type="term" value="F:G protein activity"/>
    <property type="evidence" value="ECO:0007669"/>
    <property type="project" value="UniProtKB-EC"/>
</dbReference>
<dbReference type="AlphaFoldDB" id="A0A0L8HBM7"/>
<name>A0A0L8HBM7_OCTBM</name>
<comment type="similarity">
    <text evidence="1">Belongs to the small GTPase superfamily. Ras family.</text>
</comment>